<accession>A0A2I4EGS1</accession>
<dbReference type="CDD" id="cd09272">
    <property type="entry name" value="RNase_HI_RT_Ty1"/>
    <property type="match status" value="1"/>
</dbReference>
<evidence type="ECO:0000313" key="2">
    <source>
        <dbReference type="RefSeq" id="XP_018818590.1"/>
    </source>
</evidence>
<organism evidence="1 2">
    <name type="scientific">Juglans regia</name>
    <name type="common">English walnut</name>
    <dbReference type="NCBI Taxonomy" id="51240"/>
    <lineage>
        <taxon>Eukaryota</taxon>
        <taxon>Viridiplantae</taxon>
        <taxon>Streptophyta</taxon>
        <taxon>Embryophyta</taxon>
        <taxon>Tracheophyta</taxon>
        <taxon>Spermatophyta</taxon>
        <taxon>Magnoliopsida</taxon>
        <taxon>eudicotyledons</taxon>
        <taxon>Gunneridae</taxon>
        <taxon>Pentapetalae</taxon>
        <taxon>rosids</taxon>
        <taxon>fabids</taxon>
        <taxon>Fagales</taxon>
        <taxon>Juglandaceae</taxon>
        <taxon>Juglans</taxon>
    </lineage>
</organism>
<proteinExistence type="predicted"/>
<dbReference type="Proteomes" id="UP000235220">
    <property type="component" value="Chromosome 7"/>
</dbReference>
<sequence>MGIVGLLIYFDDIVITGFDSALLRSPSGISLNQHKYASDLVATTGLQEATSIDTPMELNIKLRKEEGDLLDDPSLYRKLGISPRGLFFPTSNSPRLAAYSDVDWVGYADTHRSITGWCVFLGGALISWKNTKQDKVFKSSTESEYRAKSLACFEII</sequence>
<dbReference type="OrthoDB" id="1300604at2759"/>
<dbReference type="Gramene" id="Jr07_24770_p1">
    <property type="protein sequence ID" value="cds.Jr07_24770_p1"/>
    <property type="gene ID" value="Jr07_24770"/>
</dbReference>
<dbReference type="KEGG" id="jre:108989443"/>
<dbReference type="AlphaFoldDB" id="A0A2I4EGS1"/>
<dbReference type="PANTHER" id="PTHR11439">
    <property type="entry name" value="GAG-POL-RELATED RETROTRANSPOSON"/>
    <property type="match status" value="1"/>
</dbReference>
<protein>
    <submittedName>
        <fullName evidence="2">Uncharacterized mitochondrial protein AtMg00810-like</fullName>
    </submittedName>
</protein>
<reference evidence="2" key="1">
    <citation type="submission" date="2025-08" db="UniProtKB">
        <authorList>
            <consortium name="RefSeq"/>
        </authorList>
    </citation>
    <scope>IDENTIFICATION</scope>
    <source>
        <tissue evidence="2">Leaves</tissue>
    </source>
</reference>
<dbReference type="PANTHER" id="PTHR11439:SF497">
    <property type="entry name" value="CYSTEINE-RICH RLK (RECEPTOR-LIKE PROTEIN KINASE) 8"/>
    <property type="match status" value="1"/>
</dbReference>
<dbReference type="GeneID" id="108989443"/>
<gene>
    <name evidence="2" type="primary">LOC108989443</name>
</gene>
<evidence type="ECO:0000313" key="1">
    <source>
        <dbReference type="Proteomes" id="UP000235220"/>
    </source>
</evidence>
<dbReference type="RefSeq" id="XP_018818590.1">
    <property type="nucleotide sequence ID" value="XM_018963045.2"/>
</dbReference>
<name>A0A2I4EGS1_JUGRE</name>
<keyword evidence="1" id="KW-1185">Reference proteome</keyword>